<dbReference type="InterPro" id="IPR054233">
    <property type="entry name" value="DUF6958"/>
</dbReference>
<organism evidence="1 2">
    <name type="scientific">Sphingopyxis indica</name>
    <dbReference type="NCBI Taxonomy" id="436663"/>
    <lineage>
        <taxon>Bacteria</taxon>
        <taxon>Pseudomonadati</taxon>
        <taxon>Pseudomonadota</taxon>
        <taxon>Alphaproteobacteria</taxon>
        <taxon>Sphingomonadales</taxon>
        <taxon>Sphingomonadaceae</taxon>
        <taxon>Sphingopyxis</taxon>
    </lineage>
</organism>
<proteinExistence type="predicted"/>
<dbReference type="EMBL" id="FZPA01000006">
    <property type="protein sequence ID" value="SNS83675.1"/>
    <property type="molecule type" value="Genomic_DNA"/>
</dbReference>
<keyword evidence="2" id="KW-1185">Reference proteome</keyword>
<dbReference type="Pfam" id="PF22278">
    <property type="entry name" value="DUF6958"/>
    <property type="match status" value="1"/>
</dbReference>
<dbReference type="AlphaFoldDB" id="A0A239HR64"/>
<accession>A0A239HR64</accession>
<evidence type="ECO:0000313" key="2">
    <source>
        <dbReference type="Proteomes" id="UP000198339"/>
    </source>
</evidence>
<protein>
    <submittedName>
        <fullName evidence="1">Uncharacterized protein</fullName>
    </submittedName>
</protein>
<dbReference type="RefSeq" id="WP_089215802.1">
    <property type="nucleotide sequence ID" value="NZ_CP076394.1"/>
</dbReference>
<name>A0A239HR64_9SPHN</name>
<sequence>MSKARSEDRVEMLNVNSPGHVVRVERAKYEAMRDAMLAVIPASAPGLTAAEIKAGLLPLLPEELFPGGAKAGWWQKGVQLDLEARGVVARADTKPLRFHRR</sequence>
<evidence type="ECO:0000313" key="1">
    <source>
        <dbReference type="EMBL" id="SNS83675.1"/>
    </source>
</evidence>
<reference evidence="1 2" key="1">
    <citation type="submission" date="2017-06" db="EMBL/GenBank/DDBJ databases">
        <authorList>
            <person name="Kim H.J."/>
            <person name="Triplett B.A."/>
        </authorList>
    </citation>
    <scope>NUCLEOTIDE SEQUENCE [LARGE SCALE GENOMIC DNA]</scope>
    <source>
        <strain evidence="1 2">DS15</strain>
    </source>
</reference>
<gene>
    <name evidence="1" type="ORF">SAMN06295955_10672</name>
</gene>
<dbReference type="Proteomes" id="UP000198339">
    <property type="component" value="Unassembled WGS sequence"/>
</dbReference>
<dbReference type="OrthoDB" id="7856862at2"/>